<evidence type="ECO:0000313" key="2">
    <source>
        <dbReference type="Proteomes" id="UP000002421"/>
    </source>
</evidence>
<evidence type="ECO:0000313" key="1">
    <source>
        <dbReference type="EMBL" id="ABY62917.1"/>
    </source>
</evidence>
<accession>B3FK59</accession>
<organismHost>
    <name type="scientific">Pseudomonas chlororaphis</name>
    <dbReference type="NCBI Taxonomy" id="587753"/>
</organismHost>
<reference evidence="1 2" key="1">
    <citation type="journal article" date="2008" name="Virology">
        <title>Characterization of Pseudomonas chlororaphis myovirus 201varphi2-1 via genomic sequencing, mass spectrometry, and electron microscopy.</title>
        <authorList>
            <person name="Thomas J.A."/>
            <person name="Rolando M.R."/>
            <person name="Carroll C.A."/>
            <person name="Shen P.S."/>
            <person name="Belnap D.M."/>
            <person name="Weintraub S.T."/>
            <person name="Serwer P."/>
            <person name="Hardies S.C."/>
        </authorList>
    </citation>
    <scope>NUCLEOTIDE SEQUENCE</scope>
</reference>
<protein>
    <submittedName>
        <fullName evidence="1">Uncharacterized protein</fullName>
    </submittedName>
</protein>
<organism evidence="1 2">
    <name type="scientific">Pseudomonas phage 201phi2-1</name>
    <name type="common">Pseudomonas chlororaphis phage 201phi2-1</name>
    <dbReference type="NCBI Taxonomy" id="198110"/>
    <lineage>
        <taxon>Viruses</taxon>
        <taxon>Duplodnaviria</taxon>
        <taxon>Heunggongvirae</taxon>
        <taxon>Uroviricota</taxon>
        <taxon>Caudoviricetes</taxon>
        <taxon>Chimalliviridae</taxon>
        <taxon>Serwervirus</taxon>
        <taxon>Serwervirus 201phi21</taxon>
    </lineage>
</organism>
<sequence>MSYEEELDLKIAKYCDPYYTFDYITRDEIELLKIKVKSYFLNNKQDLLDIRVVGKVNDYLAECTISPSYSSTAFKVTELDGKFTVNVTIDPHDPDPETTLNFIASEFNRMQPDVEIKVVPADEDI</sequence>
<proteinExistence type="predicted"/>
<keyword evidence="2" id="KW-1185">Reference proteome</keyword>
<name>B3FK59_BP201</name>
<dbReference type="RefSeq" id="YP_001956809.1">
    <property type="nucleotide sequence ID" value="NC_010821.1"/>
</dbReference>
<dbReference type="EMBL" id="EU197055">
    <property type="protein sequence ID" value="ABY62917.1"/>
    <property type="molecule type" value="Genomic_DNA"/>
</dbReference>
<dbReference type="Proteomes" id="UP000002421">
    <property type="component" value="Segment"/>
</dbReference>
<dbReference type="KEGG" id="vg:6372709"/>
<gene>
    <name evidence="1" type="ORF">201phi2-1p084</name>
</gene>